<evidence type="ECO:0000313" key="1">
    <source>
        <dbReference type="EMBL" id="AFG59666.1"/>
    </source>
</evidence>
<protein>
    <submittedName>
        <fullName evidence="1">Uncharacterized protein</fullName>
    </submittedName>
</protein>
<accession>H9WCC3</accession>
<feature type="non-terminal residue" evidence="1">
    <location>
        <position position="70"/>
    </location>
</feature>
<name>H9WCC3_PINTA</name>
<reference evidence="1" key="1">
    <citation type="submission" date="2008-08" db="EMBL/GenBank/DDBJ databases">
        <title>Nucleotide Diversity and Divergence in the Loblolly Pine Gene Space.</title>
        <authorList>
            <person name="Neale D.B."/>
            <person name="Wegrzyn J.L."/>
            <person name="Lee J.M."/>
            <person name="Eckert A.J."/>
            <person name="Liechty J.D."/>
            <person name="Stevens K.A."/>
            <person name="Langley C.H."/>
        </authorList>
    </citation>
    <scope>NUCLEOTIDE SEQUENCE</scope>
    <source>
        <strain evidence="1">4379</strain>
        <tissue evidence="1">Megagametophyte</tissue>
    </source>
</reference>
<dbReference type="EMBL" id="FJ048062">
    <property type="protein sequence ID" value="AFG59666.1"/>
    <property type="molecule type" value="Genomic_DNA"/>
</dbReference>
<gene>
    <name evidence="1" type="ORF">0_11_01</name>
</gene>
<sequence length="70" mass="7531">MGSKEELLPAAKIGAKVERVPSFCGTENKQLSTGSYQGQDDDNLEVCRVCHCTEPDKKGEAALEFLGIST</sequence>
<proteinExistence type="predicted"/>
<organism evidence="1">
    <name type="scientific">Pinus taeda</name>
    <name type="common">Loblolly pine</name>
    <dbReference type="NCBI Taxonomy" id="3352"/>
    <lineage>
        <taxon>Eukaryota</taxon>
        <taxon>Viridiplantae</taxon>
        <taxon>Streptophyta</taxon>
        <taxon>Embryophyta</taxon>
        <taxon>Tracheophyta</taxon>
        <taxon>Spermatophyta</taxon>
        <taxon>Pinopsida</taxon>
        <taxon>Pinidae</taxon>
        <taxon>Conifers I</taxon>
        <taxon>Pinales</taxon>
        <taxon>Pinaceae</taxon>
        <taxon>Pinus</taxon>
        <taxon>Pinus subgen. Pinus</taxon>
    </lineage>
</organism>
<dbReference type="AlphaFoldDB" id="H9WCC3"/>